<sequence>FEIPSTTKKTADFIGITNYKNKLYLIVIDSKKIALSYKTIILSDKKSTLEDLERIFGSKSGFLQIYETISNLRSNKVKNFNIKIKDIDVIFPVLITDREIYEDPFSRLLYENEFLDKHKEGLLYTPRPIISDPIFINLDELEIIESCCNSLGKGQFIEILLKRNKLLSKRIIRDGIKNIPIEILPLWNHLWRLGFMEYKNERLKQKFSNY</sequence>
<evidence type="ECO:0000313" key="1">
    <source>
        <dbReference type="EMBL" id="GAG84089.1"/>
    </source>
</evidence>
<protein>
    <submittedName>
        <fullName evidence="1">Uncharacterized protein</fullName>
    </submittedName>
</protein>
<reference evidence="1" key="1">
    <citation type="journal article" date="2014" name="Front. Microbiol.">
        <title>High frequency of phylogenetically diverse reductive dehalogenase-homologous genes in deep subseafloor sedimentary metagenomes.</title>
        <authorList>
            <person name="Kawai M."/>
            <person name="Futagami T."/>
            <person name="Toyoda A."/>
            <person name="Takaki Y."/>
            <person name="Nishi S."/>
            <person name="Hori S."/>
            <person name="Arai W."/>
            <person name="Tsubouchi T."/>
            <person name="Morono Y."/>
            <person name="Uchiyama I."/>
            <person name="Ito T."/>
            <person name="Fujiyama A."/>
            <person name="Inagaki F."/>
            <person name="Takami H."/>
        </authorList>
    </citation>
    <scope>NUCLEOTIDE SEQUENCE</scope>
    <source>
        <strain evidence="1">Expedition CK06-06</strain>
    </source>
</reference>
<accession>X1AN69</accession>
<proteinExistence type="predicted"/>
<feature type="non-terminal residue" evidence="1">
    <location>
        <position position="1"/>
    </location>
</feature>
<organism evidence="1">
    <name type="scientific">marine sediment metagenome</name>
    <dbReference type="NCBI Taxonomy" id="412755"/>
    <lineage>
        <taxon>unclassified sequences</taxon>
        <taxon>metagenomes</taxon>
        <taxon>ecological metagenomes</taxon>
    </lineage>
</organism>
<gene>
    <name evidence="1" type="ORF">S01H4_29926</name>
</gene>
<comment type="caution">
    <text evidence="1">The sequence shown here is derived from an EMBL/GenBank/DDBJ whole genome shotgun (WGS) entry which is preliminary data.</text>
</comment>
<dbReference type="EMBL" id="BART01015410">
    <property type="protein sequence ID" value="GAG84089.1"/>
    <property type="molecule type" value="Genomic_DNA"/>
</dbReference>
<name>X1AN69_9ZZZZ</name>
<dbReference type="AlphaFoldDB" id="X1AN69"/>